<gene>
    <name evidence="2" type="ORF">RA955_05050</name>
    <name evidence="1" type="ORF">RA955_13665</name>
</gene>
<reference evidence="1 3" key="1">
    <citation type="submission" date="2023-08" db="EMBL/GenBank/DDBJ databases">
        <title>Genome sequencing of the thermostable Gram positive bacteria Geobacillus proteiniphilus strain T-6.</title>
        <authorList>
            <person name="Shulami S."/>
            <person name="Shoham Y."/>
        </authorList>
    </citation>
    <scope>NUCLEOTIDE SEQUENCE [LARGE SCALE GENOMIC DNA]</scope>
    <source>
        <strain evidence="1 3">T-6</strain>
    </source>
</reference>
<evidence type="ECO:0000313" key="3">
    <source>
        <dbReference type="Proteomes" id="UP001223761"/>
    </source>
</evidence>
<sequence>MAEESQALELDISRDSVHNRASVSFSFEGMRIPSSVLRLRLPAGSRKMDSSAQSCKEADSRQSLRSVLRERVMFSQEPTSFLEN</sequence>
<name>A0ABY9MDP8_9BACL</name>
<protein>
    <submittedName>
        <fullName evidence="1">Uncharacterized protein</fullName>
    </submittedName>
</protein>
<dbReference type="EMBL" id="CP133076">
    <property type="protein sequence ID" value="WMJ15765.1"/>
    <property type="molecule type" value="Genomic_DNA"/>
</dbReference>
<organism evidence="1 3">
    <name type="scientific">Geobacillus proteiniphilus</name>
    <dbReference type="NCBI Taxonomy" id="860353"/>
    <lineage>
        <taxon>Bacteria</taxon>
        <taxon>Bacillati</taxon>
        <taxon>Bacillota</taxon>
        <taxon>Bacilli</taxon>
        <taxon>Bacillales</taxon>
        <taxon>Anoxybacillaceae</taxon>
        <taxon>Geobacillus</taxon>
    </lineage>
</organism>
<dbReference type="RefSeq" id="WP_167367389.1">
    <property type="nucleotide sequence ID" value="NZ_CP133076.1"/>
</dbReference>
<proteinExistence type="predicted"/>
<keyword evidence="3" id="KW-1185">Reference proteome</keyword>
<evidence type="ECO:0000313" key="2">
    <source>
        <dbReference type="EMBL" id="WMJ17464.1"/>
    </source>
</evidence>
<dbReference type="EMBL" id="CP133076">
    <property type="protein sequence ID" value="WMJ17464.1"/>
    <property type="molecule type" value="Genomic_DNA"/>
</dbReference>
<accession>A0ABY9MDP8</accession>
<dbReference type="Proteomes" id="UP001223761">
    <property type="component" value="Chromosome"/>
</dbReference>
<evidence type="ECO:0000313" key="1">
    <source>
        <dbReference type="EMBL" id="WMJ15765.1"/>
    </source>
</evidence>